<comment type="catalytic activity">
    <reaction evidence="15">
        <text>Couples ATP hydrolysis with the unwinding of duplex DNA by translocating in the 3'-5' direction.</text>
        <dbReference type="EC" id="5.6.2.4"/>
    </reaction>
</comment>
<evidence type="ECO:0000256" key="11">
    <source>
        <dbReference type="ARBA" id="ARBA00023125"/>
    </source>
</evidence>
<dbReference type="InterPro" id="IPR029491">
    <property type="entry name" value="Helicase_HTH"/>
</dbReference>
<keyword evidence="8 20" id="KW-0347">Helicase</keyword>
<dbReference type="NCBIfam" id="TIGR01389">
    <property type="entry name" value="recQ"/>
    <property type="match status" value="1"/>
</dbReference>
<dbReference type="GO" id="GO:0006310">
    <property type="term" value="P:DNA recombination"/>
    <property type="evidence" value="ECO:0007669"/>
    <property type="project" value="UniProtKB-UniRule"/>
</dbReference>
<dbReference type="InterPro" id="IPR002121">
    <property type="entry name" value="HRDC_dom"/>
</dbReference>
<dbReference type="PROSITE" id="PS51194">
    <property type="entry name" value="HELICASE_CTER"/>
    <property type="match status" value="1"/>
</dbReference>
<evidence type="ECO:0000259" key="17">
    <source>
        <dbReference type="PROSITE" id="PS50967"/>
    </source>
</evidence>
<dbReference type="InterPro" id="IPR018982">
    <property type="entry name" value="RQC_domain"/>
</dbReference>
<evidence type="ECO:0000256" key="13">
    <source>
        <dbReference type="ARBA" id="ARBA00023204"/>
    </source>
</evidence>
<dbReference type="CDD" id="cd18794">
    <property type="entry name" value="SF2_C_RecQ"/>
    <property type="match status" value="1"/>
</dbReference>
<feature type="domain" description="HRDC" evidence="17">
    <location>
        <begin position="514"/>
        <end position="594"/>
    </location>
</feature>
<dbReference type="FunFam" id="1.10.150.80:FF:000002">
    <property type="entry name" value="ATP-dependent DNA helicase RecQ"/>
    <property type="match status" value="1"/>
</dbReference>
<keyword evidence="21" id="KW-1185">Reference proteome</keyword>
<dbReference type="AlphaFoldDB" id="A0A0L6Z784"/>
<dbReference type="EMBL" id="LHUR01000032">
    <property type="protein sequence ID" value="KOA18826.1"/>
    <property type="molecule type" value="Genomic_DNA"/>
</dbReference>
<dbReference type="SMART" id="SM00956">
    <property type="entry name" value="RQC"/>
    <property type="match status" value="1"/>
</dbReference>
<keyword evidence="9" id="KW-0862">Zinc</keyword>
<feature type="domain" description="Helicase ATP-binding" evidence="18">
    <location>
        <begin position="26"/>
        <end position="195"/>
    </location>
</feature>
<dbReference type="GO" id="GO:0005737">
    <property type="term" value="C:cytoplasm"/>
    <property type="evidence" value="ECO:0007669"/>
    <property type="project" value="TreeGrafter"/>
</dbReference>
<dbReference type="STRING" id="36844.SAMN04488501_12213"/>
<keyword evidence="4" id="KW-0479">Metal-binding</keyword>
<evidence type="ECO:0000256" key="10">
    <source>
        <dbReference type="ARBA" id="ARBA00022840"/>
    </source>
</evidence>
<comment type="cofactor">
    <cofactor evidence="1">
        <name>Mg(2+)</name>
        <dbReference type="ChEBI" id="CHEBI:18420"/>
    </cofactor>
</comment>
<comment type="caution">
    <text evidence="20">The sequence shown here is derived from an EMBL/GenBank/DDBJ whole genome shotgun (WGS) entry which is preliminary data.</text>
</comment>
<dbReference type="GO" id="GO:0006281">
    <property type="term" value="P:DNA repair"/>
    <property type="evidence" value="ECO:0007669"/>
    <property type="project" value="UniProtKB-KW"/>
</dbReference>
<dbReference type="GO" id="GO:0006260">
    <property type="term" value="P:DNA replication"/>
    <property type="evidence" value="ECO:0007669"/>
    <property type="project" value="InterPro"/>
</dbReference>
<keyword evidence="14" id="KW-0413">Isomerase</keyword>
<dbReference type="PANTHER" id="PTHR13710">
    <property type="entry name" value="DNA HELICASE RECQ FAMILY MEMBER"/>
    <property type="match status" value="1"/>
</dbReference>
<dbReference type="SUPFAM" id="SSF46785">
    <property type="entry name" value="Winged helix' DNA-binding domain"/>
    <property type="match status" value="1"/>
</dbReference>
<dbReference type="InterPro" id="IPR014001">
    <property type="entry name" value="Helicase_ATP-bd"/>
</dbReference>
<dbReference type="GO" id="GO:0009432">
    <property type="term" value="P:SOS response"/>
    <property type="evidence" value="ECO:0007669"/>
    <property type="project" value="UniProtKB-UniRule"/>
</dbReference>
<dbReference type="InterPro" id="IPR011545">
    <property type="entry name" value="DEAD/DEAH_box_helicase_dom"/>
</dbReference>
<keyword evidence="13" id="KW-0234">DNA repair</keyword>
<dbReference type="SMART" id="SM00490">
    <property type="entry name" value="HELICc"/>
    <property type="match status" value="1"/>
</dbReference>
<comment type="similarity">
    <text evidence="3">Belongs to the helicase family. RecQ subfamily.</text>
</comment>
<evidence type="ECO:0000256" key="5">
    <source>
        <dbReference type="ARBA" id="ARBA00022741"/>
    </source>
</evidence>
<protein>
    <recommendedName>
        <fullName evidence="16">DNA helicase RecQ</fullName>
        <ecNumber evidence="16">5.6.2.4</ecNumber>
    </recommendedName>
</protein>
<dbReference type="PATRIC" id="fig|1121318.3.peg.2778"/>
<dbReference type="Pfam" id="PF16124">
    <property type="entry name" value="RecQ_Zn_bind"/>
    <property type="match status" value="1"/>
</dbReference>
<dbReference type="SMART" id="SM00341">
    <property type="entry name" value="HRDC"/>
    <property type="match status" value="1"/>
</dbReference>
<dbReference type="PROSITE" id="PS50967">
    <property type="entry name" value="HRDC"/>
    <property type="match status" value="1"/>
</dbReference>
<keyword evidence="12" id="KW-0233">DNA recombination</keyword>
<reference evidence="21" key="1">
    <citation type="submission" date="2015-08" db="EMBL/GenBank/DDBJ databases">
        <title>Genome sequence of the strict anaerobe Clostridium homopropionicum LuHBu1 (DSM 5847T).</title>
        <authorList>
            <person name="Poehlein A."/>
            <person name="Beck M."/>
            <person name="Schiel-Bengelsdorf B."/>
            <person name="Bengelsdorf F.R."/>
            <person name="Daniel R."/>
            <person name="Duerre P."/>
        </authorList>
    </citation>
    <scope>NUCLEOTIDE SEQUENCE [LARGE SCALE GENOMIC DNA]</scope>
    <source>
        <strain evidence="21">DSM 5847</strain>
    </source>
</reference>
<dbReference type="GO" id="GO:0043590">
    <property type="term" value="C:bacterial nucleoid"/>
    <property type="evidence" value="ECO:0007669"/>
    <property type="project" value="TreeGrafter"/>
</dbReference>
<dbReference type="InterPro" id="IPR001650">
    <property type="entry name" value="Helicase_C-like"/>
</dbReference>
<dbReference type="InterPro" id="IPR004589">
    <property type="entry name" value="DNA_helicase_ATP-dep_RecQ"/>
</dbReference>
<dbReference type="Pfam" id="PF00271">
    <property type="entry name" value="Helicase_C"/>
    <property type="match status" value="1"/>
</dbReference>
<dbReference type="InterPro" id="IPR027417">
    <property type="entry name" value="P-loop_NTPase"/>
</dbReference>
<dbReference type="Pfam" id="PF09382">
    <property type="entry name" value="RQC"/>
    <property type="match status" value="1"/>
</dbReference>
<dbReference type="GO" id="GO:0046872">
    <property type="term" value="F:metal ion binding"/>
    <property type="evidence" value="ECO:0007669"/>
    <property type="project" value="UniProtKB-KW"/>
</dbReference>
<evidence type="ECO:0000256" key="2">
    <source>
        <dbReference type="ARBA" id="ARBA00001947"/>
    </source>
</evidence>
<dbReference type="GO" id="GO:0003677">
    <property type="term" value="F:DNA binding"/>
    <property type="evidence" value="ECO:0007669"/>
    <property type="project" value="UniProtKB-KW"/>
</dbReference>
<dbReference type="GO" id="GO:0016787">
    <property type="term" value="F:hydrolase activity"/>
    <property type="evidence" value="ECO:0007669"/>
    <property type="project" value="UniProtKB-KW"/>
</dbReference>
<organism evidence="20 21">
    <name type="scientific">Clostridium homopropionicum DSM 5847</name>
    <dbReference type="NCBI Taxonomy" id="1121318"/>
    <lineage>
        <taxon>Bacteria</taxon>
        <taxon>Bacillati</taxon>
        <taxon>Bacillota</taxon>
        <taxon>Clostridia</taxon>
        <taxon>Eubacteriales</taxon>
        <taxon>Clostridiaceae</taxon>
        <taxon>Clostridium</taxon>
    </lineage>
</organism>
<evidence type="ECO:0000256" key="12">
    <source>
        <dbReference type="ARBA" id="ARBA00023172"/>
    </source>
</evidence>
<accession>A0A0L6Z784</accession>
<evidence type="ECO:0000256" key="4">
    <source>
        <dbReference type="ARBA" id="ARBA00022723"/>
    </source>
</evidence>
<dbReference type="NCBIfam" id="TIGR00614">
    <property type="entry name" value="recQ_fam"/>
    <property type="match status" value="1"/>
</dbReference>
<evidence type="ECO:0000256" key="3">
    <source>
        <dbReference type="ARBA" id="ARBA00005446"/>
    </source>
</evidence>
<dbReference type="PROSITE" id="PS51192">
    <property type="entry name" value="HELICASE_ATP_BIND_1"/>
    <property type="match status" value="1"/>
</dbReference>
<dbReference type="Gene3D" id="1.10.10.10">
    <property type="entry name" value="Winged helix-like DNA-binding domain superfamily/Winged helix DNA-binding domain"/>
    <property type="match status" value="1"/>
</dbReference>
<dbReference type="InterPro" id="IPR032284">
    <property type="entry name" value="RecQ_Zn-bd"/>
</dbReference>
<dbReference type="Gene3D" id="1.10.150.80">
    <property type="entry name" value="HRDC domain"/>
    <property type="match status" value="1"/>
</dbReference>
<dbReference type="InterPro" id="IPR036388">
    <property type="entry name" value="WH-like_DNA-bd_sf"/>
</dbReference>
<sequence length="708" mass="81287">MLAKARELLKKYYGYSEFRIGQEKSIVNILNNRDTFVLMPTGAGKSICYQIPALIFEGITLVISPLISLMKDQVDSLNEMGIKATFINSTLSNIEVEDRILKATYGQYKLLYVAPERLESEMFCQVLRSLDISQVAVDEAHCVSQWGHDFRPSYRQISKFIRSLHKRPVVSAFTATATEEVKEDIVKLLELRNPKVYVTGFNRENLYLSVIKGVDKRDFILEYLENNKDKVGIIYAATRREVDSIHDLLSKKGFQVGKYHAGLSETERNASQDAFLYDDISVMVATNAFGMGIDKSNVRYVIHYNMPKNMEAYYQEAGRAGRDGEPSECILLFGEQDVILQKYLVEQNIVSAERKISEYRRIQQMADYCHTERCLRSYILNYFGDQSFEESCNNCSTCKDDRVLEDITIEAQKIFSCIARMNQRFGSTLVAFVLKGSKNKKVLDLNFHNLSTYGIMKQYSEKEIKNMINVLIAEKYLNLTESEYPVLRLTGKALSVLKGEEKVFKKVHKKVQKKTADDSLFQVLKSLRKTISEREKVPPYIIFPDSTLREISEYLPQNEASLLKIKGVGESKLKRYGEEFLNAIKAYILENRIVIEKQGKDYEENEAEKIPSHIVSLNMYREGKELEDISKERGLKITTVQDHIIKAFLEGDDVNLENFIPEQHKKIIYEAINKIGAGKLRPIKDALPEEVDYMSIKAALCTIKKVNW</sequence>
<dbReference type="InterPro" id="IPR044876">
    <property type="entry name" value="HRDC_dom_sf"/>
</dbReference>
<dbReference type="Pfam" id="PF00270">
    <property type="entry name" value="DEAD"/>
    <property type="match status" value="1"/>
</dbReference>
<dbReference type="RefSeq" id="WP_052222251.1">
    <property type="nucleotide sequence ID" value="NZ_LHUR01000032.1"/>
</dbReference>
<dbReference type="GO" id="GO:0043138">
    <property type="term" value="F:3'-5' DNA helicase activity"/>
    <property type="evidence" value="ECO:0007669"/>
    <property type="project" value="UniProtKB-EC"/>
</dbReference>
<gene>
    <name evidence="20" type="primary">recQ</name>
    <name evidence="20" type="ORF">CLHOM_27650</name>
</gene>
<dbReference type="InterPro" id="IPR006293">
    <property type="entry name" value="DNA_helicase_ATP-dep_RecQ_bac"/>
</dbReference>
<evidence type="ECO:0000256" key="1">
    <source>
        <dbReference type="ARBA" id="ARBA00001946"/>
    </source>
</evidence>
<evidence type="ECO:0000256" key="6">
    <source>
        <dbReference type="ARBA" id="ARBA00022763"/>
    </source>
</evidence>
<dbReference type="GO" id="GO:0005524">
    <property type="term" value="F:ATP binding"/>
    <property type="evidence" value="ECO:0007669"/>
    <property type="project" value="UniProtKB-KW"/>
</dbReference>
<keyword evidence="10" id="KW-0067">ATP-binding</keyword>
<keyword evidence="7 20" id="KW-0378">Hydrolase</keyword>
<dbReference type="Pfam" id="PF00570">
    <property type="entry name" value="HRDC"/>
    <property type="match status" value="1"/>
</dbReference>
<dbReference type="GO" id="GO:0030894">
    <property type="term" value="C:replisome"/>
    <property type="evidence" value="ECO:0007669"/>
    <property type="project" value="TreeGrafter"/>
</dbReference>
<evidence type="ECO:0000256" key="16">
    <source>
        <dbReference type="NCBIfam" id="TIGR01389"/>
    </source>
</evidence>
<dbReference type="Proteomes" id="UP000037043">
    <property type="component" value="Unassembled WGS sequence"/>
</dbReference>
<keyword evidence="6" id="KW-0227">DNA damage</keyword>
<evidence type="ECO:0000256" key="9">
    <source>
        <dbReference type="ARBA" id="ARBA00022833"/>
    </source>
</evidence>
<dbReference type="Pfam" id="PF14493">
    <property type="entry name" value="HTH_40"/>
    <property type="match status" value="1"/>
</dbReference>
<dbReference type="SUPFAM" id="SSF52540">
    <property type="entry name" value="P-loop containing nucleoside triphosphate hydrolases"/>
    <property type="match status" value="1"/>
</dbReference>
<dbReference type="InterPro" id="IPR010997">
    <property type="entry name" value="HRDC-like_sf"/>
</dbReference>
<evidence type="ECO:0000259" key="19">
    <source>
        <dbReference type="PROSITE" id="PS51194"/>
    </source>
</evidence>
<keyword evidence="5" id="KW-0547">Nucleotide-binding</keyword>
<evidence type="ECO:0000256" key="7">
    <source>
        <dbReference type="ARBA" id="ARBA00022801"/>
    </source>
</evidence>
<name>A0A0L6Z784_9CLOT</name>
<dbReference type="Gene3D" id="3.40.50.300">
    <property type="entry name" value="P-loop containing nucleotide triphosphate hydrolases"/>
    <property type="match status" value="2"/>
</dbReference>
<dbReference type="InterPro" id="IPR036390">
    <property type="entry name" value="WH_DNA-bd_sf"/>
</dbReference>
<dbReference type="SUPFAM" id="SSF47819">
    <property type="entry name" value="HRDC-like"/>
    <property type="match status" value="1"/>
</dbReference>
<dbReference type="PANTHER" id="PTHR13710:SF105">
    <property type="entry name" value="ATP-DEPENDENT DNA HELICASE Q1"/>
    <property type="match status" value="1"/>
</dbReference>
<evidence type="ECO:0000313" key="21">
    <source>
        <dbReference type="Proteomes" id="UP000037043"/>
    </source>
</evidence>
<dbReference type="CDD" id="cd17920">
    <property type="entry name" value="DEXHc_RecQ"/>
    <property type="match status" value="1"/>
</dbReference>
<feature type="domain" description="Helicase C-terminal" evidence="19">
    <location>
        <begin position="216"/>
        <end position="363"/>
    </location>
</feature>
<dbReference type="GO" id="GO:0009378">
    <property type="term" value="F:four-way junction helicase activity"/>
    <property type="evidence" value="ECO:0007669"/>
    <property type="project" value="TreeGrafter"/>
</dbReference>
<evidence type="ECO:0000256" key="8">
    <source>
        <dbReference type="ARBA" id="ARBA00022806"/>
    </source>
</evidence>
<dbReference type="SMART" id="SM00487">
    <property type="entry name" value="DEXDc"/>
    <property type="match status" value="1"/>
</dbReference>
<dbReference type="FunFam" id="3.40.50.300:FF:000296">
    <property type="entry name" value="ATP-dependent DNA helicase RecQ"/>
    <property type="match status" value="1"/>
</dbReference>
<evidence type="ECO:0000313" key="20">
    <source>
        <dbReference type="EMBL" id="KOA18826.1"/>
    </source>
</evidence>
<evidence type="ECO:0000256" key="14">
    <source>
        <dbReference type="ARBA" id="ARBA00023235"/>
    </source>
</evidence>
<proteinExistence type="inferred from homology"/>
<evidence type="ECO:0000256" key="15">
    <source>
        <dbReference type="ARBA" id="ARBA00034617"/>
    </source>
</evidence>
<evidence type="ECO:0000259" key="18">
    <source>
        <dbReference type="PROSITE" id="PS51192"/>
    </source>
</evidence>
<comment type="cofactor">
    <cofactor evidence="2">
        <name>Zn(2+)</name>
        <dbReference type="ChEBI" id="CHEBI:29105"/>
    </cofactor>
</comment>
<keyword evidence="11" id="KW-0238">DNA-binding</keyword>
<dbReference type="EC" id="5.6.2.4" evidence="16"/>